<name>A0A409XSW2_PSICY</name>
<organism evidence="2 3">
    <name type="scientific">Psilocybe cyanescens</name>
    <dbReference type="NCBI Taxonomy" id="93625"/>
    <lineage>
        <taxon>Eukaryota</taxon>
        <taxon>Fungi</taxon>
        <taxon>Dikarya</taxon>
        <taxon>Basidiomycota</taxon>
        <taxon>Agaricomycotina</taxon>
        <taxon>Agaricomycetes</taxon>
        <taxon>Agaricomycetidae</taxon>
        <taxon>Agaricales</taxon>
        <taxon>Agaricineae</taxon>
        <taxon>Strophariaceae</taxon>
        <taxon>Psilocybe</taxon>
    </lineage>
</organism>
<dbReference type="OrthoDB" id="3257409at2759"/>
<proteinExistence type="predicted"/>
<dbReference type="EMBL" id="NHYD01000570">
    <property type="protein sequence ID" value="PPQ93903.1"/>
    <property type="molecule type" value="Genomic_DNA"/>
</dbReference>
<evidence type="ECO:0000313" key="3">
    <source>
        <dbReference type="Proteomes" id="UP000283269"/>
    </source>
</evidence>
<reference evidence="2 3" key="1">
    <citation type="journal article" date="2018" name="Evol. Lett.">
        <title>Horizontal gene cluster transfer increased hallucinogenic mushroom diversity.</title>
        <authorList>
            <person name="Reynolds H.T."/>
            <person name="Vijayakumar V."/>
            <person name="Gluck-Thaler E."/>
            <person name="Korotkin H.B."/>
            <person name="Matheny P.B."/>
            <person name="Slot J.C."/>
        </authorList>
    </citation>
    <scope>NUCLEOTIDE SEQUENCE [LARGE SCALE GENOMIC DNA]</scope>
    <source>
        <strain evidence="2 3">2631</strain>
    </source>
</reference>
<gene>
    <name evidence="2" type="ORF">CVT25_007652</name>
</gene>
<feature type="region of interest" description="Disordered" evidence="1">
    <location>
        <begin position="84"/>
        <end position="105"/>
    </location>
</feature>
<feature type="region of interest" description="Disordered" evidence="1">
    <location>
        <begin position="47"/>
        <end position="67"/>
    </location>
</feature>
<sequence>MAPEKALCACGCGRRVSRATERAHLNGHGPTGLATSVLAQNSWLQVDNGPSTQSQNAHMSNPSDQIHQNSGITQYEHLQISSADDAPTFSDPVPPSPDMSNSTQVPLHGLSATVTQHVETAAHNRWDQDQGDGDSDSSDAEVLLLSADLDVDSMMDLDHEDNINMISEDETRSVQPGISIWEQLGEDFEAEAASIATSQCLDQDDLALLRAFNLKVESHLPDYVFDQALMANKKQAESMRYRAFEHIHEDGKIKDVFDSTHYRHTMT</sequence>
<comment type="caution">
    <text evidence="2">The sequence shown here is derived from an EMBL/GenBank/DDBJ whole genome shotgun (WGS) entry which is preliminary data.</text>
</comment>
<dbReference type="Proteomes" id="UP000283269">
    <property type="component" value="Unassembled WGS sequence"/>
</dbReference>
<dbReference type="InParanoid" id="A0A409XSW2"/>
<protein>
    <submittedName>
        <fullName evidence="2">Uncharacterized protein</fullName>
    </submittedName>
</protein>
<evidence type="ECO:0000256" key="1">
    <source>
        <dbReference type="SAM" id="MobiDB-lite"/>
    </source>
</evidence>
<dbReference type="AlphaFoldDB" id="A0A409XSW2"/>
<accession>A0A409XSW2</accession>
<evidence type="ECO:0000313" key="2">
    <source>
        <dbReference type="EMBL" id="PPQ93903.1"/>
    </source>
</evidence>
<keyword evidence="3" id="KW-1185">Reference proteome</keyword>